<name>A0ABQ7HX37_9MICR</name>
<gene>
    <name evidence="2" type="ORF">TCON_2091</name>
</gene>
<dbReference type="EMBL" id="SBIQ01000200">
    <property type="protein sequence ID" value="KAF7682691.1"/>
    <property type="molecule type" value="Genomic_DNA"/>
</dbReference>
<evidence type="ECO:0000313" key="3">
    <source>
        <dbReference type="Proteomes" id="UP001516464"/>
    </source>
</evidence>
<dbReference type="Proteomes" id="UP001516464">
    <property type="component" value="Unassembled WGS sequence"/>
</dbReference>
<accession>A0ABQ7HX37</accession>
<evidence type="ECO:0000256" key="1">
    <source>
        <dbReference type="SAM" id="Coils"/>
    </source>
</evidence>
<sequence length="186" mass="21869">MDEPKALLNEMFNLFNRHKELSILKSIENTKKEKKKKLETTVKNTTESLDIINRKNEQIEMEVRRLKHIRAKNGDNFNKLNNERLVIAKKLIETEDDCENLQNKITDTERKIIIAEENLKKHGLPTLNGLFLEIAKGFNVEWVNKNGLKCKIRSKRKNDIFEIAIKDGISKENEKKEICDKIWNLL</sequence>
<comment type="caution">
    <text evidence="2">The sequence shown here is derived from an EMBL/GenBank/DDBJ whole genome shotgun (WGS) entry which is preliminary data.</text>
</comment>
<keyword evidence="1" id="KW-0175">Coiled coil</keyword>
<proteinExistence type="predicted"/>
<reference evidence="2 3" key="1">
    <citation type="submission" date="2019-01" db="EMBL/GenBank/DDBJ databases">
        <title>Genomes sequencing and comparative genomics of infectious freshwater microsporidia, Cucumispora dikerogammari and Thelohania contejeani.</title>
        <authorList>
            <person name="Cormier A."/>
            <person name="Giraud I."/>
            <person name="Wattier R."/>
            <person name="Teixeira M."/>
            <person name="Grandjean F."/>
            <person name="Rigaud T."/>
            <person name="Cordaux R."/>
        </authorList>
    </citation>
    <scope>NUCLEOTIDE SEQUENCE [LARGE SCALE GENOMIC DNA]</scope>
    <source>
        <strain evidence="2">T1</strain>
        <tissue evidence="2">Spores</tissue>
    </source>
</reference>
<evidence type="ECO:0000313" key="2">
    <source>
        <dbReference type="EMBL" id="KAF7682691.1"/>
    </source>
</evidence>
<protein>
    <recommendedName>
        <fullName evidence="4">Kinetochore protein Spc24</fullName>
    </recommendedName>
</protein>
<keyword evidence="3" id="KW-1185">Reference proteome</keyword>
<evidence type="ECO:0008006" key="4">
    <source>
        <dbReference type="Google" id="ProtNLM"/>
    </source>
</evidence>
<organism evidence="2 3">
    <name type="scientific">Astathelohania contejeani</name>
    <dbReference type="NCBI Taxonomy" id="164912"/>
    <lineage>
        <taxon>Eukaryota</taxon>
        <taxon>Fungi</taxon>
        <taxon>Fungi incertae sedis</taxon>
        <taxon>Microsporidia</taxon>
        <taxon>Astathelohaniidae</taxon>
        <taxon>Astathelohania</taxon>
    </lineage>
</organism>
<feature type="coiled-coil region" evidence="1">
    <location>
        <begin position="24"/>
        <end position="118"/>
    </location>
</feature>